<reference evidence="2" key="2">
    <citation type="submission" date="2020-09" db="EMBL/GenBank/DDBJ databases">
        <authorList>
            <person name="Sun Q."/>
            <person name="Ohkuma M."/>
        </authorList>
    </citation>
    <scope>NUCLEOTIDE SEQUENCE</scope>
    <source>
        <strain evidence="2">JCM 3091</strain>
    </source>
</reference>
<name>A0A8J3FHL3_9ACTN</name>
<reference evidence="2" key="1">
    <citation type="journal article" date="2014" name="Int. J. Syst. Evol. Microbiol.">
        <title>Complete genome sequence of Corynebacterium casei LMG S-19264T (=DSM 44701T), isolated from a smear-ripened cheese.</title>
        <authorList>
            <consortium name="US DOE Joint Genome Institute (JGI-PGF)"/>
            <person name="Walter F."/>
            <person name="Albersmeier A."/>
            <person name="Kalinowski J."/>
            <person name="Ruckert C."/>
        </authorList>
    </citation>
    <scope>NUCLEOTIDE SEQUENCE</scope>
    <source>
        <strain evidence="2">JCM 3091</strain>
    </source>
</reference>
<organism evidence="2 3">
    <name type="scientific">Pilimelia terevasa</name>
    <dbReference type="NCBI Taxonomy" id="53372"/>
    <lineage>
        <taxon>Bacteria</taxon>
        <taxon>Bacillati</taxon>
        <taxon>Actinomycetota</taxon>
        <taxon>Actinomycetes</taxon>
        <taxon>Micromonosporales</taxon>
        <taxon>Micromonosporaceae</taxon>
        <taxon>Pilimelia</taxon>
    </lineage>
</organism>
<keyword evidence="1" id="KW-1133">Transmembrane helix</keyword>
<proteinExistence type="predicted"/>
<keyword evidence="1" id="KW-0472">Membrane</keyword>
<accession>A0A8J3FHL3</accession>
<feature type="transmembrane region" description="Helical" evidence="1">
    <location>
        <begin position="189"/>
        <end position="210"/>
    </location>
</feature>
<evidence type="ECO:0008006" key="4">
    <source>
        <dbReference type="Google" id="ProtNLM"/>
    </source>
</evidence>
<dbReference type="EMBL" id="BMQC01000005">
    <property type="protein sequence ID" value="GGK26421.1"/>
    <property type="molecule type" value="Genomic_DNA"/>
</dbReference>
<keyword evidence="3" id="KW-1185">Reference proteome</keyword>
<protein>
    <recommendedName>
        <fullName evidence="4">DUF308 domain-containing protein</fullName>
    </recommendedName>
</protein>
<evidence type="ECO:0000313" key="3">
    <source>
        <dbReference type="Proteomes" id="UP000662200"/>
    </source>
</evidence>
<keyword evidence="1" id="KW-0812">Transmembrane</keyword>
<sequence>MGVGEAGRERRDNGLVAAAYTAAADVDPRLGERVLSVLAAAGIAAYLQATQRPAPPDRPSAERLYVDHAQVAAAHDRLRAFAGEPGSGASVQSPGAAPAGRAEIDAAFADIVAGYHLSADAPHDPGPVRPVEGGPAGPTQIDLRGFGLAPQEPTLLDAFDSLGAGLPDEDEDERYVPPPPPPLPRVSKYTVAAVAALVVGFVFFLAPGLVPRIDPLLTTLVGVALLLAGAGTLIARMRTGDDDDPGDGAVV</sequence>
<evidence type="ECO:0000256" key="1">
    <source>
        <dbReference type="SAM" id="Phobius"/>
    </source>
</evidence>
<feature type="transmembrane region" description="Helical" evidence="1">
    <location>
        <begin position="216"/>
        <end position="235"/>
    </location>
</feature>
<gene>
    <name evidence="2" type="ORF">GCM10010124_18840</name>
</gene>
<comment type="caution">
    <text evidence="2">The sequence shown here is derived from an EMBL/GenBank/DDBJ whole genome shotgun (WGS) entry which is preliminary data.</text>
</comment>
<dbReference type="Proteomes" id="UP000662200">
    <property type="component" value="Unassembled WGS sequence"/>
</dbReference>
<dbReference type="AlphaFoldDB" id="A0A8J3FHL3"/>
<evidence type="ECO:0000313" key="2">
    <source>
        <dbReference type="EMBL" id="GGK26421.1"/>
    </source>
</evidence>
<dbReference type="RefSeq" id="WP_189113837.1">
    <property type="nucleotide sequence ID" value="NZ_BMQC01000005.1"/>
</dbReference>